<sequence length="327" mass="37339">MKKLIILVPDGQPNLISIEGTYRAFRRANTFRRQQEQPPVFDVQLAGQKGKVKTNDGLFSVRTLPIDNIAHADLIIIPAIGFDYVDEIRKNQKLIAWIRDQYMNGAEVASLCVGLFLLASTGLLKGRRCATHWAAAGAFRELFPDVKLVTDQVITDENGIYTNGGAFSFLNLLLYLIEKYYDRQTAVYCAKFFQADIDRSSQSPYIIFSGQKTHGDTMVMEAQQYIEQHFDEKISIEKLAARLASCRRNFDRRFAKATGYTPLEYLQRVRVEAAKRNFENTCKTVAEVMLDVGYADEKAFREVFRKITGLSPVAYRNKYHKEQVVMN</sequence>
<evidence type="ECO:0000313" key="4">
    <source>
        <dbReference type="EMBL" id="PJJ76303.1"/>
    </source>
</evidence>
<dbReference type="InterPro" id="IPR009057">
    <property type="entry name" value="Homeodomain-like_sf"/>
</dbReference>
<dbReference type="InterPro" id="IPR029062">
    <property type="entry name" value="Class_I_gatase-like"/>
</dbReference>
<reference evidence="4 5" key="1">
    <citation type="submission" date="2017-11" db="EMBL/GenBank/DDBJ databases">
        <title>Genomic Encyclopedia of Archaeal and Bacterial Type Strains, Phase II (KMG-II): From Individual Species to Whole Genera.</title>
        <authorList>
            <person name="Goeker M."/>
        </authorList>
    </citation>
    <scope>NUCLEOTIDE SEQUENCE [LARGE SCALE GENOMIC DNA]</scope>
    <source>
        <strain evidence="4 5">DSM 27268</strain>
    </source>
</reference>
<dbReference type="Gene3D" id="3.40.50.880">
    <property type="match status" value="1"/>
</dbReference>
<dbReference type="EMBL" id="PGFG01000001">
    <property type="protein sequence ID" value="PJJ76303.1"/>
    <property type="molecule type" value="Genomic_DNA"/>
</dbReference>
<dbReference type="GO" id="GO:0043565">
    <property type="term" value="F:sequence-specific DNA binding"/>
    <property type="evidence" value="ECO:0007669"/>
    <property type="project" value="InterPro"/>
</dbReference>
<organism evidence="4 5">
    <name type="scientific">Thermoflavifilum aggregans</name>
    <dbReference type="NCBI Taxonomy" id="454188"/>
    <lineage>
        <taxon>Bacteria</taxon>
        <taxon>Pseudomonadati</taxon>
        <taxon>Bacteroidota</taxon>
        <taxon>Chitinophagia</taxon>
        <taxon>Chitinophagales</taxon>
        <taxon>Chitinophagaceae</taxon>
        <taxon>Thermoflavifilum</taxon>
    </lineage>
</organism>
<feature type="domain" description="HTH araC/xylS-type" evidence="3">
    <location>
        <begin position="220"/>
        <end position="318"/>
    </location>
</feature>
<dbReference type="OrthoDB" id="9803764at2"/>
<dbReference type="RefSeq" id="WP_100314807.1">
    <property type="nucleotide sequence ID" value="NZ_PGFG01000001.1"/>
</dbReference>
<evidence type="ECO:0000256" key="2">
    <source>
        <dbReference type="ARBA" id="ARBA00023163"/>
    </source>
</evidence>
<gene>
    <name evidence="4" type="ORF">BXY57_1913</name>
</gene>
<accession>A0A2M9CWM3</accession>
<keyword evidence="1" id="KW-0805">Transcription regulation</keyword>
<dbReference type="PROSITE" id="PS01124">
    <property type="entry name" value="HTH_ARAC_FAMILY_2"/>
    <property type="match status" value="1"/>
</dbReference>
<evidence type="ECO:0000256" key="1">
    <source>
        <dbReference type="ARBA" id="ARBA00023015"/>
    </source>
</evidence>
<dbReference type="PANTHER" id="PTHR43130">
    <property type="entry name" value="ARAC-FAMILY TRANSCRIPTIONAL REGULATOR"/>
    <property type="match status" value="1"/>
</dbReference>
<dbReference type="Pfam" id="PF12833">
    <property type="entry name" value="HTH_18"/>
    <property type="match status" value="1"/>
</dbReference>
<dbReference type="InterPro" id="IPR018060">
    <property type="entry name" value="HTH_AraC"/>
</dbReference>
<dbReference type="GO" id="GO:0003700">
    <property type="term" value="F:DNA-binding transcription factor activity"/>
    <property type="evidence" value="ECO:0007669"/>
    <property type="project" value="InterPro"/>
</dbReference>
<comment type="caution">
    <text evidence="4">The sequence shown here is derived from an EMBL/GenBank/DDBJ whole genome shotgun (WGS) entry which is preliminary data.</text>
</comment>
<dbReference type="SMART" id="SM00342">
    <property type="entry name" value="HTH_ARAC"/>
    <property type="match status" value="1"/>
</dbReference>
<dbReference type="InterPro" id="IPR002818">
    <property type="entry name" value="DJ-1/PfpI"/>
</dbReference>
<dbReference type="PANTHER" id="PTHR43130:SF3">
    <property type="entry name" value="HTH-TYPE TRANSCRIPTIONAL REGULATOR RV1931C"/>
    <property type="match status" value="1"/>
</dbReference>
<evidence type="ECO:0000313" key="5">
    <source>
        <dbReference type="Proteomes" id="UP000230000"/>
    </source>
</evidence>
<name>A0A2M9CWM3_9BACT</name>
<dbReference type="CDD" id="cd03138">
    <property type="entry name" value="GATase1_AraC_2"/>
    <property type="match status" value="1"/>
</dbReference>
<dbReference type="SUPFAM" id="SSF52317">
    <property type="entry name" value="Class I glutamine amidotransferase-like"/>
    <property type="match status" value="1"/>
</dbReference>
<dbReference type="AlphaFoldDB" id="A0A2M9CWM3"/>
<evidence type="ECO:0000259" key="3">
    <source>
        <dbReference type="PROSITE" id="PS01124"/>
    </source>
</evidence>
<keyword evidence="5" id="KW-1185">Reference proteome</keyword>
<dbReference type="Gene3D" id="1.10.10.60">
    <property type="entry name" value="Homeodomain-like"/>
    <property type="match status" value="2"/>
</dbReference>
<dbReference type="Pfam" id="PF01965">
    <property type="entry name" value="DJ-1_PfpI"/>
    <property type="match status" value="1"/>
</dbReference>
<dbReference type="SUPFAM" id="SSF46689">
    <property type="entry name" value="Homeodomain-like"/>
    <property type="match status" value="2"/>
</dbReference>
<dbReference type="InterPro" id="IPR052158">
    <property type="entry name" value="INH-QAR"/>
</dbReference>
<proteinExistence type="predicted"/>
<protein>
    <submittedName>
        <fullName evidence="4">AraC family transcriptional regulator with amidase-like domain</fullName>
    </submittedName>
</protein>
<dbReference type="Proteomes" id="UP000230000">
    <property type="component" value="Unassembled WGS sequence"/>
</dbReference>
<keyword evidence="2" id="KW-0804">Transcription</keyword>